<reference evidence="2" key="1">
    <citation type="submission" date="2022-06" db="EMBL/GenBank/DDBJ databases">
        <title>Isolation of gut microbiota from human fecal samples.</title>
        <authorList>
            <person name="Pamer E.G."/>
            <person name="Barat B."/>
            <person name="Waligurski E."/>
            <person name="Medina S."/>
            <person name="Paddock L."/>
            <person name="Mostad J."/>
        </authorList>
    </citation>
    <scope>NUCLEOTIDE SEQUENCE</scope>
    <source>
        <strain evidence="2">DFI.9.91</strain>
    </source>
</reference>
<evidence type="ECO:0000256" key="1">
    <source>
        <dbReference type="SAM" id="Phobius"/>
    </source>
</evidence>
<keyword evidence="1" id="KW-0812">Transmembrane</keyword>
<feature type="transmembrane region" description="Helical" evidence="1">
    <location>
        <begin position="41"/>
        <end position="59"/>
    </location>
</feature>
<gene>
    <name evidence="2" type="ORF">NE579_13175</name>
</gene>
<dbReference type="RefSeq" id="WP_256304577.1">
    <property type="nucleotide sequence ID" value="NZ_JANFYS010000030.1"/>
</dbReference>
<keyword evidence="1" id="KW-0472">Membrane</keyword>
<comment type="caution">
    <text evidence="2">The sequence shown here is derived from an EMBL/GenBank/DDBJ whole genome shotgun (WGS) entry which is preliminary data.</text>
</comment>
<feature type="transmembrane region" description="Helical" evidence="1">
    <location>
        <begin position="260"/>
        <end position="282"/>
    </location>
</feature>
<feature type="transmembrane region" description="Helical" evidence="1">
    <location>
        <begin position="91"/>
        <end position="107"/>
    </location>
</feature>
<evidence type="ECO:0000313" key="2">
    <source>
        <dbReference type="EMBL" id="MCQ4771395.1"/>
    </source>
</evidence>
<accession>A0AAW5JW07</accession>
<evidence type="ECO:0008006" key="4">
    <source>
        <dbReference type="Google" id="ProtNLM"/>
    </source>
</evidence>
<name>A0AAW5JW07_9FIRM</name>
<protein>
    <recommendedName>
        <fullName evidence="4">Permease</fullName>
    </recommendedName>
</protein>
<feature type="transmembrane region" description="Helical" evidence="1">
    <location>
        <begin position="119"/>
        <end position="140"/>
    </location>
</feature>
<dbReference type="AlphaFoldDB" id="A0AAW5JW07"/>
<keyword evidence="1" id="KW-1133">Transmembrane helix</keyword>
<evidence type="ECO:0000313" key="3">
    <source>
        <dbReference type="Proteomes" id="UP001204562"/>
    </source>
</evidence>
<feature type="transmembrane region" description="Helical" evidence="1">
    <location>
        <begin position="385"/>
        <end position="405"/>
    </location>
</feature>
<proteinExistence type="predicted"/>
<dbReference type="EMBL" id="JANFYS010000030">
    <property type="protein sequence ID" value="MCQ4771395.1"/>
    <property type="molecule type" value="Genomic_DNA"/>
</dbReference>
<feature type="transmembrane region" description="Helical" evidence="1">
    <location>
        <begin position="218"/>
        <end position="240"/>
    </location>
</feature>
<organism evidence="2 3">
    <name type="scientific">Intestinimonas massiliensis</name>
    <name type="common">ex Afouda et al. 2020</name>
    <dbReference type="NCBI Taxonomy" id="1673721"/>
    <lineage>
        <taxon>Bacteria</taxon>
        <taxon>Bacillati</taxon>
        <taxon>Bacillota</taxon>
        <taxon>Clostridia</taxon>
        <taxon>Eubacteriales</taxon>
        <taxon>Intestinimonas</taxon>
    </lineage>
</organism>
<sequence length="474" mass="51141">MANKQAVSRYRKYGEEQPCWKLGIFKVRLPFIHYAWSVPEMVQALFMCATCLGAIPVLTEVLGVSYDVALSMVIINGFFYTIHVLLGDPVVPGWITPAIPLITAFLTKGYEMGPARTQALIALQMILGIIFLIFGITGLGSKMVDLVPNSVKAGVLMGGGISAVIGEFKDGGRFGLYPISICIGVLVAYFCLFSPIWANLRKKHKAIDMIGKFGMLPAIIIGVIIGPIVGEIAIPEIVWWPFVKIPEFSNIWNQLSPFAIGWPSAATWIAAIPTAIVVYIIAFGDFVTSEALISEADEVRQDEKIDFNANRSNIISGIRNSAMAMVCPYTQMCGPLWAAVTAAVSQRYKEGPQAMESIYSGCGTFRISTFIAVALMPISSLLQPVLPVALSLTLIVQGYICTQLAMNMCKSDIERGICGVMGAVLATKGAAWGLAVGIILFFILHQKKQKVEQEPVPVAVSGGESARSSGGGCW</sequence>
<dbReference type="Proteomes" id="UP001204562">
    <property type="component" value="Unassembled WGS sequence"/>
</dbReference>
<feature type="transmembrane region" description="Helical" evidence="1">
    <location>
        <begin position="417"/>
        <end position="444"/>
    </location>
</feature>
<feature type="transmembrane region" description="Helical" evidence="1">
    <location>
        <begin position="176"/>
        <end position="197"/>
    </location>
</feature>